<organism evidence="1 2">
    <name type="scientific">Zarea fungicola</name>
    <dbReference type="NCBI Taxonomy" id="93591"/>
    <lineage>
        <taxon>Eukaryota</taxon>
        <taxon>Fungi</taxon>
        <taxon>Dikarya</taxon>
        <taxon>Ascomycota</taxon>
        <taxon>Pezizomycotina</taxon>
        <taxon>Sordariomycetes</taxon>
        <taxon>Hypocreomycetidae</taxon>
        <taxon>Hypocreales</taxon>
        <taxon>Cordycipitaceae</taxon>
        <taxon>Zarea</taxon>
    </lineage>
</organism>
<sequence length="314" mass="35039">MAPEASKGVSSRLLTMKFMQRAIASSSAAASLESDSHSAKKRKLDHGSPAGRLSIDFDQASVEAAMQAQEVKRKAALDHHAAGDTQWVLTLKLGKPTVPQSRKAARQIVYVGYGDIDSENDSGEDIAVNGRTSTHKPKPKNESMQNSSDDELVSESGEDSDEGEGSNARQRSASGSQTQDSRKRSKSRGRPTTSELKAKELRDKRRKKEYNPKAKVLLQSILEMAGLNLEVFKFGMYVMFPIGIMYYFGTNLDNRFSVPDFWPRPEECNKLPRDREELKIEYDRMMARQRYRQAKLEEELRSKPGDASPSGNST</sequence>
<gene>
    <name evidence="1" type="ORF">NQ176_g1374</name>
</gene>
<evidence type="ECO:0000313" key="1">
    <source>
        <dbReference type="EMBL" id="KAJ2982457.1"/>
    </source>
</evidence>
<accession>A0ACC1NU64</accession>
<dbReference type="Proteomes" id="UP001143910">
    <property type="component" value="Unassembled WGS sequence"/>
</dbReference>
<proteinExistence type="predicted"/>
<name>A0ACC1NU64_9HYPO</name>
<keyword evidence="2" id="KW-1185">Reference proteome</keyword>
<protein>
    <submittedName>
        <fullName evidence="1">Uncharacterized protein</fullName>
    </submittedName>
</protein>
<dbReference type="EMBL" id="JANJQO010000075">
    <property type="protein sequence ID" value="KAJ2982457.1"/>
    <property type="molecule type" value="Genomic_DNA"/>
</dbReference>
<reference evidence="1" key="1">
    <citation type="submission" date="2022-08" db="EMBL/GenBank/DDBJ databases">
        <title>Genome Sequence of Lecanicillium fungicola.</title>
        <authorList>
            <person name="Buettner E."/>
        </authorList>
    </citation>
    <scope>NUCLEOTIDE SEQUENCE</scope>
    <source>
        <strain evidence="1">Babe33</strain>
    </source>
</reference>
<comment type="caution">
    <text evidence="1">The sequence shown here is derived from an EMBL/GenBank/DDBJ whole genome shotgun (WGS) entry which is preliminary data.</text>
</comment>
<evidence type="ECO:0000313" key="2">
    <source>
        <dbReference type="Proteomes" id="UP001143910"/>
    </source>
</evidence>